<accession>A0A5N6U1Y6</accession>
<evidence type="ECO:0000313" key="1">
    <source>
        <dbReference type="EMBL" id="KAE8152615.1"/>
    </source>
</evidence>
<sequence length="53" mass="5941">MLNLYRLYSAITFSGHSSLFSCGLPVVICDIIRAVNPVKVGDLFWRTGYLLGY</sequence>
<dbReference type="EMBL" id="ML742050">
    <property type="protein sequence ID" value="KAE8152615.1"/>
    <property type="molecule type" value="Genomic_DNA"/>
</dbReference>
<gene>
    <name evidence="1" type="ORF">BDV25DRAFT_150732</name>
</gene>
<dbReference type="Proteomes" id="UP000325780">
    <property type="component" value="Unassembled WGS sequence"/>
</dbReference>
<organism evidence="1 2">
    <name type="scientific">Aspergillus avenaceus</name>
    <dbReference type="NCBI Taxonomy" id="36643"/>
    <lineage>
        <taxon>Eukaryota</taxon>
        <taxon>Fungi</taxon>
        <taxon>Dikarya</taxon>
        <taxon>Ascomycota</taxon>
        <taxon>Pezizomycotina</taxon>
        <taxon>Eurotiomycetes</taxon>
        <taxon>Eurotiomycetidae</taxon>
        <taxon>Eurotiales</taxon>
        <taxon>Aspergillaceae</taxon>
        <taxon>Aspergillus</taxon>
        <taxon>Aspergillus subgen. Circumdati</taxon>
    </lineage>
</organism>
<dbReference type="PROSITE" id="PS51257">
    <property type="entry name" value="PROKAR_LIPOPROTEIN"/>
    <property type="match status" value="1"/>
</dbReference>
<proteinExistence type="predicted"/>
<dbReference type="AlphaFoldDB" id="A0A5N6U1Y6"/>
<protein>
    <submittedName>
        <fullName evidence="1">Uncharacterized protein</fullName>
    </submittedName>
</protein>
<reference evidence="1 2" key="1">
    <citation type="submission" date="2019-04" db="EMBL/GenBank/DDBJ databases">
        <title>Friends and foes A comparative genomics study of 23 Aspergillus species from section Flavi.</title>
        <authorList>
            <consortium name="DOE Joint Genome Institute"/>
            <person name="Kjaerbolling I."/>
            <person name="Vesth T."/>
            <person name="Frisvad J.C."/>
            <person name="Nybo J.L."/>
            <person name="Theobald S."/>
            <person name="Kildgaard S."/>
            <person name="Isbrandt T."/>
            <person name="Kuo A."/>
            <person name="Sato A."/>
            <person name="Lyhne E.K."/>
            <person name="Kogle M.E."/>
            <person name="Wiebenga A."/>
            <person name="Kun R.S."/>
            <person name="Lubbers R.J."/>
            <person name="Makela M.R."/>
            <person name="Barry K."/>
            <person name="Chovatia M."/>
            <person name="Clum A."/>
            <person name="Daum C."/>
            <person name="Haridas S."/>
            <person name="He G."/>
            <person name="LaButti K."/>
            <person name="Lipzen A."/>
            <person name="Mondo S."/>
            <person name="Riley R."/>
            <person name="Salamov A."/>
            <person name="Simmons B.A."/>
            <person name="Magnuson J.K."/>
            <person name="Henrissat B."/>
            <person name="Mortensen U.H."/>
            <person name="Larsen T.O."/>
            <person name="Devries R.P."/>
            <person name="Grigoriev I.V."/>
            <person name="Machida M."/>
            <person name="Baker S.E."/>
            <person name="Andersen M.R."/>
        </authorList>
    </citation>
    <scope>NUCLEOTIDE SEQUENCE [LARGE SCALE GENOMIC DNA]</scope>
    <source>
        <strain evidence="1 2">IBT 18842</strain>
    </source>
</reference>
<name>A0A5N6U1Y6_ASPAV</name>
<keyword evidence="2" id="KW-1185">Reference proteome</keyword>
<evidence type="ECO:0000313" key="2">
    <source>
        <dbReference type="Proteomes" id="UP000325780"/>
    </source>
</evidence>